<dbReference type="Proteomes" id="UP000053573">
    <property type="component" value="Unassembled WGS sequence"/>
</dbReference>
<name>A0A0H1BNM0_9EURO</name>
<evidence type="ECO:0000313" key="1">
    <source>
        <dbReference type="EMBL" id="KLJ12925.1"/>
    </source>
</evidence>
<sequence length="267" mass="28796">MSQSQIANILSTPAASFPFARGVTETSGANMPSQGTFNVTDPSGILGPSKTPLPAERIHIRRDSEENIFQSGHTFCFCSMPSSRRPGLIPRIWAFFMLCKTGKGASGFPKPWIAILFLVGGAGSGPERGSDHAHTLCQVGAVIPGAESDKEPRACAYVHPFSINNKAVFAGMAHSFQDSRRPDMELGEHLAWKDTDTSRPFSKELSGSRQAKANKQRSILAMANASVRCLGRILQGEEWIGGIYAVTLSKSRHVASHSCRSSVQQPP</sequence>
<keyword evidence="2" id="KW-1185">Reference proteome</keyword>
<protein>
    <submittedName>
        <fullName evidence="1">Uncharacterized protein</fullName>
    </submittedName>
</protein>
<dbReference type="EMBL" id="LDEV01000612">
    <property type="protein sequence ID" value="KLJ12925.1"/>
    <property type="molecule type" value="Genomic_DNA"/>
</dbReference>
<comment type="caution">
    <text evidence="1">The sequence shown here is derived from an EMBL/GenBank/DDBJ whole genome shotgun (WGS) entry which is preliminary data.</text>
</comment>
<gene>
    <name evidence="1" type="ORF">EMPG_12116</name>
</gene>
<proteinExistence type="predicted"/>
<reference evidence="2" key="1">
    <citation type="journal article" date="2015" name="PLoS Genet.">
        <title>The dynamic genome and transcriptome of the human fungal pathogen Blastomyces and close relative Emmonsia.</title>
        <authorList>
            <person name="Munoz J.F."/>
            <person name="Gauthier G.M."/>
            <person name="Desjardins C.A."/>
            <person name="Gallo J.E."/>
            <person name="Holder J."/>
            <person name="Sullivan T.D."/>
            <person name="Marty A.J."/>
            <person name="Carmen J.C."/>
            <person name="Chen Z."/>
            <person name="Ding L."/>
            <person name="Gujja S."/>
            <person name="Magrini V."/>
            <person name="Misas E."/>
            <person name="Mitreva M."/>
            <person name="Priest M."/>
            <person name="Saif S."/>
            <person name="Whiston E.A."/>
            <person name="Young S."/>
            <person name="Zeng Q."/>
            <person name="Goldman W.E."/>
            <person name="Mardis E.R."/>
            <person name="Taylor J.W."/>
            <person name="McEwen J.G."/>
            <person name="Clay O.K."/>
            <person name="Klein B.S."/>
            <person name="Cuomo C.A."/>
        </authorList>
    </citation>
    <scope>NUCLEOTIDE SEQUENCE [LARGE SCALE GENOMIC DNA]</scope>
    <source>
        <strain evidence="2">UAMH 139</strain>
    </source>
</reference>
<dbReference type="AlphaFoldDB" id="A0A0H1BNM0"/>
<evidence type="ECO:0000313" key="2">
    <source>
        <dbReference type="Proteomes" id="UP000053573"/>
    </source>
</evidence>
<organism evidence="1 2">
    <name type="scientific">Blastomyces silverae</name>
    <dbReference type="NCBI Taxonomy" id="2060906"/>
    <lineage>
        <taxon>Eukaryota</taxon>
        <taxon>Fungi</taxon>
        <taxon>Dikarya</taxon>
        <taxon>Ascomycota</taxon>
        <taxon>Pezizomycotina</taxon>
        <taxon>Eurotiomycetes</taxon>
        <taxon>Eurotiomycetidae</taxon>
        <taxon>Onygenales</taxon>
        <taxon>Ajellomycetaceae</taxon>
        <taxon>Blastomyces</taxon>
    </lineage>
</organism>
<accession>A0A0H1BNM0</accession>